<evidence type="ECO:0000256" key="12">
    <source>
        <dbReference type="ARBA" id="ARBA00022989"/>
    </source>
</evidence>
<feature type="domain" description="Oligosaccharyl transferase STT3 N-terminal" evidence="18">
    <location>
        <begin position="28"/>
        <end position="409"/>
    </location>
</feature>
<sequence>MSNARVRKTEENEGKTLLDKIYGWRKLIALVIVISIAGLAFYVRIQRIFLYGYYLDEADPYFMYWGTNYLVQHGILSWYSLTASNNATHVFWYPWGRDITNTDYPLNMMLAAITYPIAKALGLSVLQWSVLQPPIAGALIVIFSYLIAREIGGELAGIFAAFIAAVIPGTLDRTNAGFFVKLGMAQPIVLLGLFFLVKMFKSLNIKMRLIYVVASAIVLSSVAWSWGGYQIVDLIVGALIGLYPLVKDPEKKELLLLLLFLGISIVVQSASPTVSTLSLLKGAALFLIGGYILYTLGFAEMKLFPTLTFGRKKLSWRSIFSGTIVMIGILGLIAMYFNFLNISGRAYYFLGIETNNALVASVSEHQTLSLNMMIALTGLGLLLSWVYFFYGIFKAKKEPINLLFVLLVPLVTYMGLRASYLLMFVATIISVTGGLGVAPISSSLVKSLGLKEEAGTTKGKEKRSKKAVRHRDDIGIIVWSSVIVVLVIIGAFHLSTTITQARSPPLILSGGIGLAVKNYAWIYALDVIKNETSQNSVFMPWWDYGYWIPVMTGRATVADGATLNGTQIALLAKMLTATNESEAVDIALKDFKAPVNNSYIVVFDVFRAYNIANGSWVIGPYASIYTGTEGLADIPKSIWMLRIGGRLNLTGYSPYFAVQSVSYQGTNYPVVGPNWTDPLVQRTLIYRMMVDAMYHMNDTSVLRGTSLDIRGNITFIDYVSQATVDDMPFTMLKPFRIVVDPIYDTGTDKVFVAVIMYQLTSSQP</sequence>
<evidence type="ECO:0000256" key="9">
    <source>
        <dbReference type="ARBA" id="ARBA00022692"/>
    </source>
</evidence>
<protein>
    <recommendedName>
        <fullName evidence="6">dolichyl-phosphooligosaccharide-protein glycotransferase</fullName>
        <ecNumber evidence="6">2.4.99.21</ecNumber>
    </recommendedName>
    <alternativeName>
        <fullName evidence="15">Oligosaccharyl transferase</fullName>
    </alternativeName>
</protein>
<dbReference type="Pfam" id="PF02516">
    <property type="entry name" value="STT3"/>
    <property type="match status" value="1"/>
</dbReference>
<feature type="transmembrane region" description="Helical" evidence="17">
    <location>
        <begin position="130"/>
        <end position="148"/>
    </location>
</feature>
<feature type="transmembrane region" description="Helical" evidence="17">
    <location>
        <begin position="400"/>
        <end position="416"/>
    </location>
</feature>
<comment type="pathway">
    <text evidence="4">Protein modification; protein glycosylation.</text>
</comment>
<feature type="transmembrane region" description="Helical" evidence="17">
    <location>
        <begin position="474"/>
        <end position="494"/>
    </location>
</feature>
<dbReference type="GO" id="GO:0046872">
    <property type="term" value="F:metal ion binding"/>
    <property type="evidence" value="ECO:0007669"/>
    <property type="project" value="UniProtKB-KW"/>
</dbReference>
<evidence type="ECO:0000256" key="6">
    <source>
        <dbReference type="ARBA" id="ARBA00012602"/>
    </source>
</evidence>
<name>A0A7C2YT36_9CREN</name>
<evidence type="ECO:0000256" key="2">
    <source>
        <dbReference type="ARBA" id="ARBA00001946"/>
    </source>
</evidence>
<feature type="transmembrane region" description="Helical" evidence="17">
    <location>
        <begin position="319"/>
        <end position="339"/>
    </location>
</feature>
<evidence type="ECO:0000256" key="4">
    <source>
        <dbReference type="ARBA" id="ARBA00004922"/>
    </source>
</evidence>
<evidence type="ECO:0000256" key="1">
    <source>
        <dbReference type="ARBA" id="ARBA00001936"/>
    </source>
</evidence>
<dbReference type="GO" id="GO:0004576">
    <property type="term" value="F:oligosaccharyl transferase activity"/>
    <property type="evidence" value="ECO:0007669"/>
    <property type="project" value="InterPro"/>
</dbReference>
<evidence type="ECO:0000256" key="17">
    <source>
        <dbReference type="SAM" id="Phobius"/>
    </source>
</evidence>
<evidence type="ECO:0000256" key="11">
    <source>
        <dbReference type="ARBA" id="ARBA00022842"/>
    </source>
</evidence>
<feature type="transmembrane region" description="Helical" evidence="17">
    <location>
        <begin position="177"/>
        <end position="197"/>
    </location>
</feature>
<keyword evidence="14" id="KW-0464">Manganese</keyword>
<keyword evidence="7" id="KW-0328">Glycosyltransferase</keyword>
<comment type="cofactor">
    <cofactor evidence="2">
        <name>Mg(2+)</name>
        <dbReference type="ChEBI" id="CHEBI:18420"/>
    </cofactor>
</comment>
<evidence type="ECO:0000259" key="19">
    <source>
        <dbReference type="Pfam" id="PF21436"/>
    </source>
</evidence>
<dbReference type="EC" id="2.4.99.21" evidence="6"/>
<evidence type="ECO:0000256" key="14">
    <source>
        <dbReference type="ARBA" id="ARBA00023211"/>
    </source>
</evidence>
<dbReference type="InterPro" id="IPR048307">
    <property type="entry name" value="STT3_N"/>
</dbReference>
<accession>A0A7C2YT36</accession>
<feature type="transmembrane region" description="Helical" evidence="17">
    <location>
        <begin position="155"/>
        <end position="171"/>
    </location>
</feature>
<dbReference type="Proteomes" id="UP000885664">
    <property type="component" value="Unassembled WGS sequence"/>
</dbReference>
<evidence type="ECO:0000256" key="10">
    <source>
        <dbReference type="ARBA" id="ARBA00022723"/>
    </source>
</evidence>
<dbReference type="EMBL" id="DSFE01000039">
    <property type="protein sequence ID" value="HEU97558.1"/>
    <property type="molecule type" value="Genomic_DNA"/>
</dbReference>
<keyword evidence="13 17" id="KW-0472">Membrane</keyword>
<comment type="cofactor">
    <cofactor evidence="1">
        <name>Mn(2+)</name>
        <dbReference type="ChEBI" id="CHEBI:29035"/>
    </cofactor>
</comment>
<dbReference type="InterPro" id="IPR048999">
    <property type="entry name" value="STT3-PglB_core"/>
</dbReference>
<comment type="subcellular location">
    <subcellularLocation>
        <location evidence="3">Endomembrane system</location>
        <topology evidence="3">Multi-pass membrane protein</topology>
    </subcellularLocation>
</comment>
<comment type="catalytic activity">
    <reaction evidence="16">
        <text>an archaeal dolichyl phosphooligosaccharide + [protein]-L-asparagine = an archaeal dolichyl phosphate + a glycoprotein with the oligosaccharide chain attached by N-beta-D-glycosyl linkage to a protein L-asparagine.</text>
        <dbReference type="EC" id="2.4.99.21"/>
    </reaction>
</comment>
<dbReference type="GO" id="GO:0016020">
    <property type="term" value="C:membrane"/>
    <property type="evidence" value="ECO:0007669"/>
    <property type="project" value="InterPro"/>
</dbReference>
<dbReference type="Gene3D" id="3.40.50.12610">
    <property type="match status" value="1"/>
</dbReference>
<feature type="transmembrane region" description="Helical" evidence="17">
    <location>
        <begin position="422"/>
        <end position="441"/>
    </location>
</feature>
<comment type="caution">
    <text evidence="20">The sequence shown here is derived from an EMBL/GenBank/DDBJ whole genome shotgun (WGS) entry which is preliminary data.</text>
</comment>
<dbReference type="GO" id="GO:0012505">
    <property type="term" value="C:endomembrane system"/>
    <property type="evidence" value="ECO:0007669"/>
    <property type="project" value="UniProtKB-SubCell"/>
</dbReference>
<evidence type="ECO:0000256" key="7">
    <source>
        <dbReference type="ARBA" id="ARBA00022676"/>
    </source>
</evidence>
<feature type="transmembrane region" description="Helical" evidence="17">
    <location>
        <begin position="372"/>
        <end position="393"/>
    </location>
</feature>
<dbReference type="AlphaFoldDB" id="A0A7C2YT36"/>
<evidence type="ECO:0000259" key="18">
    <source>
        <dbReference type="Pfam" id="PF02516"/>
    </source>
</evidence>
<comment type="similarity">
    <text evidence="5">Belongs to the STT3 family.</text>
</comment>
<feature type="transmembrane region" description="Helical" evidence="17">
    <location>
        <begin position="277"/>
        <end position="299"/>
    </location>
</feature>
<evidence type="ECO:0000256" key="3">
    <source>
        <dbReference type="ARBA" id="ARBA00004127"/>
    </source>
</evidence>
<organism evidence="20">
    <name type="scientific">Fervidicoccus fontis</name>
    <dbReference type="NCBI Taxonomy" id="683846"/>
    <lineage>
        <taxon>Archaea</taxon>
        <taxon>Thermoproteota</taxon>
        <taxon>Thermoprotei</taxon>
        <taxon>Fervidicoccales</taxon>
        <taxon>Fervidicoccaceae</taxon>
        <taxon>Fervidicoccus</taxon>
    </lineage>
</organism>
<evidence type="ECO:0000256" key="16">
    <source>
        <dbReference type="ARBA" id="ARBA00034066"/>
    </source>
</evidence>
<reference evidence="20" key="1">
    <citation type="journal article" date="2020" name="mSystems">
        <title>Genome- and Community-Level Interaction Insights into Carbon Utilization and Element Cycling Functions of Hydrothermarchaeota in Hydrothermal Sediment.</title>
        <authorList>
            <person name="Zhou Z."/>
            <person name="Liu Y."/>
            <person name="Xu W."/>
            <person name="Pan J."/>
            <person name="Luo Z.H."/>
            <person name="Li M."/>
        </authorList>
    </citation>
    <scope>NUCLEOTIDE SEQUENCE [LARGE SCALE GENOMIC DNA]</scope>
    <source>
        <strain evidence="20">SpSt-1259</strain>
    </source>
</reference>
<feature type="domain" description="STT3/PglB/AglB core" evidence="19">
    <location>
        <begin position="536"/>
        <end position="587"/>
    </location>
</feature>
<keyword evidence="12 17" id="KW-1133">Transmembrane helix</keyword>
<dbReference type="UniPathway" id="UPA00378"/>
<evidence type="ECO:0000256" key="15">
    <source>
        <dbReference type="ARBA" id="ARBA00030679"/>
    </source>
</evidence>
<evidence type="ECO:0000256" key="13">
    <source>
        <dbReference type="ARBA" id="ARBA00023136"/>
    </source>
</evidence>
<dbReference type="InterPro" id="IPR003674">
    <property type="entry name" value="Oligo_trans_STT3"/>
</dbReference>
<keyword evidence="9 17" id="KW-0812">Transmembrane</keyword>
<proteinExistence type="inferred from homology"/>
<keyword evidence="10" id="KW-0479">Metal-binding</keyword>
<gene>
    <name evidence="20" type="ORF">ENO36_01720</name>
</gene>
<keyword evidence="8" id="KW-0808">Transferase</keyword>
<evidence type="ECO:0000313" key="20">
    <source>
        <dbReference type="EMBL" id="HEU97558.1"/>
    </source>
</evidence>
<dbReference type="PANTHER" id="PTHR13872:SF1">
    <property type="entry name" value="DOLICHYL-DIPHOSPHOOLIGOSACCHARIDE--PROTEIN GLYCOSYLTRANSFERASE SUBUNIT STT3B"/>
    <property type="match status" value="1"/>
</dbReference>
<evidence type="ECO:0000256" key="5">
    <source>
        <dbReference type="ARBA" id="ARBA00010810"/>
    </source>
</evidence>
<keyword evidence="11" id="KW-0460">Magnesium</keyword>
<evidence type="ECO:0000256" key="8">
    <source>
        <dbReference type="ARBA" id="ARBA00022679"/>
    </source>
</evidence>
<dbReference type="Pfam" id="PF21436">
    <property type="entry name" value="STT3-PglB_core"/>
    <property type="match status" value="1"/>
</dbReference>
<feature type="transmembrane region" description="Helical" evidence="17">
    <location>
        <begin position="209"/>
        <end position="225"/>
    </location>
</feature>
<feature type="transmembrane region" description="Helical" evidence="17">
    <location>
        <begin position="231"/>
        <end position="246"/>
    </location>
</feature>
<feature type="transmembrane region" description="Helical" evidence="17">
    <location>
        <begin position="27"/>
        <end position="45"/>
    </location>
</feature>
<feature type="transmembrane region" description="Helical" evidence="17">
    <location>
        <begin position="253"/>
        <end position="271"/>
    </location>
</feature>
<dbReference type="PANTHER" id="PTHR13872">
    <property type="entry name" value="DOLICHYL-DIPHOSPHOOLIGOSACCHARIDE--PROTEIN GLYCOSYLTRANSFERASE SUBUNIT"/>
    <property type="match status" value="1"/>
</dbReference>